<accession>A0AAV6TUV9</accession>
<comment type="caution">
    <text evidence="2">The sequence shown here is derived from an EMBL/GenBank/DDBJ whole genome shotgun (WGS) entry which is preliminary data.</text>
</comment>
<evidence type="ECO:0000313" key="2">
    <source>
        <dbReference type="EMBL" id="KAG8175792.1"/>
    </source>
</evidence>
<sequence>MEPPFDLPVETVLKVDEKEILVRDNKTVQQNNSLQTSLFLMDTQCNNFKIESPKSNSCNLLLVSDTQGHNLTTEDKSVDDKNSEEMSFAISEWPLNTNDSLISNPIPIPSNLAQPLSCNFQELPIDDSFFLQFDYKTRNKLKTKQRRLDPYYRSQEKIRQRTVMRIKRQDPRFRAVEREKGRDRMRIKRLDPEFRSQERLRQRERMKIKRSDPDFRDKEREQQKTRLQEKRLDPAFKEKERAQDHLRMCIKQQSDGLDLYSTRHSNTSNFSYNSSSMVFVTKNKPGKDNTNLSNNSIQMRNTQAAFPENIDAEPLLPKCSQKESAVETFRLKKQRILNFNFYNSSKEQWSAHGEDLLLIGQLQSLSETTRKSLLHNLFKVFSKLYQDMKSRIAARGIWVVLKPPWSCRAHTPRI</sequence>
<proteinExistence type="predicted"/>
<dbReference type="Proteomes" id="UP000827092">
    <property type="component" value="Unassembled WGS sequence"/>
</dbReference>
<name>A0AAV6TUV9_9ARAC</name>
<gene>
    <name evidence="2" type="ORF">JTE90_011095</name>
</gene>
<dbReference type="AlphaFoldDB" id="A0AAV6TUV9"/>
<organism evidence="2 3">
    <name type="scientific">Oedothorax gibbosus</name>
    <dbReference type="NCBI Taxonomy" id="931172"/>
    <lineage>
        <taxon>Eukaryota</taxon>
        <taxon>Metazoa</taxon>
        <taxon>Ecdysozoa</taxon>
        <taxon>Arthropoda</taxon>
        <taxon>Chelicerata</taxon>
        <taxon>Arachnida</taxon>
        <taxon>Araneae</taxon>
        <taxon>Araneomorphae</taxon>
        <taxon>Entelegynae</taxon>
        <taxon>Araneoidea</taxon>
        <taxon>Linyphiidae</taxon>
        <taxon>Erigoninae</taxon>
        <taxon>Oedothorax</taxon>
    </lineage>
</organism>
<feature type="region of interest" description="Disordered" evidence="1">
    <location>
        <begin position="188"/>
        <end position="228"/>
    </location>
</feature>
<reference evidence="2 3" key="1">
    <citation type="journal article" date="2022" name="Nat. Ecol. Evol.">
        <title>A masculinizing supergene underlies an exaggerated male reproductive morph in a spider.</title>
        <authorList>
            <person name="Hendrickx F."/>
            <person name="De Corte Z."/>
            <person name="Sonet G."/>
            <person name="Van Belleghem S.M."/>
            <person name="Kostlbacher S."/>
            <person name="Vangestel C."/>
        </authorList>
    </citation>
    <scope>NUCLEOTIDE SEQUENCE [LARGE SCALE GENOMIC DNA]</scope>
    <source>
        <strain evidence="2">W744_W776</strain>
    </source>
</reference>
<keyword evidence="3" id="KW-1185">Reference proteome</keyword>
<dbReference type="EMBL" id="JAFNEN010000949">
    <property type="protein sequence ID" value="KAG8175792.1"/>
    <property type="molecule type" value="Genomic_DNA"/>
</dbReference>
<evidence type="ECO:0000313" key="3">
    <source>
        <dbReference type="Proteomes" id="UP000827092"/>
    </source>
</evidence>
<protein>
    <submittedName>
        <fullName evidence="2">Uncharacterized protein</fullName>
    </submittedName>
</protein>
<evidence type="ECO:0000256" key="1">
    <source>
        <dbReference type="SAM" id="MobiDB-lite"/>
    </source>
</evidence>